<dbReference type="SMART" id="SM00249">
    <property type="entry name" value="PHD"/>
    <property type="match status" value="1"/>
</dbReference>
<evidence type="ECO:0000256" key="1">
    <source>
        <dbReference type="ARBA" id="ARBA00022723"/>
    </source>
</evidence>
<sequence length="436" mass="48791">MTSEDPEWNFGELSHLAGISAQVVRESIVDSERRKLIVREWPVPVYYLQGEKGDSRADIASDTEEDFLRSLRSHESDTCQDDNILNARAHLRNVLQIWIASKWPAASDDCETASNDIAESSAQMIEEILERTLQARAAEARLTKVAPAARRGRKVDPEEGVLHSALHPLSQEELSVARFRKLQQMRRGLEAERLPEDNNRPDRPDPADVDSSEGTPQVESGHGQLGKPRPRSTGLQVAARLADTTSEARPGWMAMMPDTDWRAAVAAAEARLPPEQPTGSGGCRPHARCMACVQDQKDLHHCRVAMKHLARPFHGSAWRVPVSRMERNKSNRRTKLYSELGEVRTTWKRRRAEDVAARCSICEVGSDGLPVILCGTCFQKFHETCLSETELQRLSECTPWLCPLCQQSRMLASPTCEDHSTALHHSSAHPPYSDFS</sequence>
<dbReference type="PROSITE" id="PS01359">
    <property type="entry name" value="ZF_PHD_1"/>
    <property type="match status" value="1"/>
</dbReference>
<reference evidence="7 8" key="1">
    <citation type="journal article" date="2015" name="Genome Biol. Evol.">
        <title>Comparative Genomics of a Bacterivorous Green Alga Reveals Evolutionary Causalities and Consequences of Phago-Mixotrophic Mode of Nutrition.</title>
        <authorList>
            <person name="Burns J.A."/>
            <person name="Paasch A."/>
            <person name="Narechania A."/>
            <person name="Kim E."/>
        </authorList>
    </citation>
    <scope>NUCLEOTIDE SEQUENCE [LARGE SCALE GENOMIC DNA]</scope>
    <source>
        <strain evidence="7 8">PLY_AMNH</strain>
    </source>
</reference>
<dbReference type="PROSITE" id="PS50016">
    <property type="entry name" value="ZF_PHD_2"/>
    <property type="match status" value="1"/>
</dbReference>
<evidence type="ECO:0000256" key="4">
    <source>
        <dbReference type="PROSITE-ProRule" id="PRU00146"/>
    </source>
</evidence>
<dbReference type="AlphaFoldDB" id="A0AAE0FSL8"/>
<evidence type="ECO:0000313" key="7">
    <source>
        <dbReference type="EMBL" id="KAK3265301.1"/>
    </source>
</evidence>
<evidence type="ECO:0000256" key="2">
    <source>
        <dbReference type="ARBA" id="ARBA00022771"/>
    </source>
</evidence>
<dbReference type="InterPro" id="IPR019787">
    <property type="entry name" value="Znf_PHD-finger"/>
</dbReference>
<protein>
    <recommendedName>
        <fullName evidence="6">PHD-type domain-containing protein</fullName>
    </recommendedName>
</protein>
<keyword evidence="3" id="KW-0862">Zinc</keyword>
<proteinExistence type="predicted"/>
<keyword evidence="2 4" id="KW-0863">Zinc-finger</keyword>
<gene>
    <name evidence="7" type="ORF">CYMTET_26003</name>
</gene>
<name>A0AAE0FSL8_9CHLO</name>
<feature type="domain" description="PHD-type" evidence="6">
    <location>
        <begin position="356"/>
        <end position="408"/>
    </location>
</feature>
<organism evidence="7 8">
    <name type="scientific">Cymbomonas tetramitiformis</name>
    <dbReference type="NCBI Taxonomy" id="36881"/>
    <lineage>
        <taxon>Eukaryota</taxon>
        <taxon>Viridiplantae</taxon>
        <taxon>Chlorophyta</taxon>
        <taxon>Pyramimonadophyceae</taxon>
        <taxon>Pyramimonadales</taxon>
        <taxon>Pyramimonadaceae</taxon>
        <taxon>Cymbomonas</taxon>
    </lineage>
</organism>
<dbReference type="InterPro" id="IPR001965">
    <property type="entry name" value="Znf_PHD"/>
</dbReference>
<keyword evidence="1" id="KW-0479">Metal-binding</keyword>
<evidence type="ECO:0000256" key="3">
    <source>
        <dbReference type="ARBA" id="ARBA00022833"/>
    </source>
</evidence>
<feature type="compositionally biased region" description="Basic and acidic residues" evidence="5">
    <location>
        <begin position="189"/>
        <end position="206"/>
    </location>
</feature>
<dbReference type="InterPro" id="IPR011011">
    <property type="entry name" value="Znf_FYVE_PHD"/>
</dbReference>
<evidence type="ECO:0000259" key="6">
    <source>
        <dbReference type="PROSITE" id="PS50016"/>
    </source>
</evidence>
<accession>A0AAE0FSL8</accession>
<keyword evidence="8" id="KW-1185">Reference proteome</keyword>
<dbReference type="InterPro" id="IPR019786">
    <property type="entry name" value="Zinc_finger_PHD-type_CS"/>
</dbReference>
<dbReference type="InterPro" id="IPR013083">
    <property type="entry name" value="Znf_RING/FYVE/PHD"/>
</dbReference>
<comment type="caution">
    <text evidence="7">The sequence shown here is derived from an EMBL/GenBank/DDBJ whole genome shotgun (WGS) entry which is preliminary data.</text>
</comment>
<dbReference type="SUPFAM" id="SSF57903">
    <property type="entry name" value="FYVE/PHD zinc finger"/>
    <property type="match status" value="1"/>
</dbReference>
<dbReference type="GO" id="GO:0008270">
    <property type="term" value="F:zinc ion binding"/>
    <property type="evidence" value="ECO:0007669"/>
    <property type="project" value="UniProtKB-KW"/>
</dbReference>
<feature type="region of interest" description="Disordered" evidence="5">
    <location>
        <begin position="189"/>
        <end position="246"/>
    </location>
</feature>
<dbReference type="Gene3D" id="3.30.40.10">
    <property type="entry name" value="Zinc/RING finger domain, C3HC4 (zinc finger)"/>
    <property type="match status" value="1"/>
</dbReference>
<evidence type="ECO:0000313" key="8">
    <source>
        <dbReference type="Proteomes" id="UP001190700"/>
    </source>
</evidence>
<dbReference type="Proteomes" id="UP001190700">
    <property type="component" value="Unassembled WGS sequence"/>
</dbReference>
<dbReference type="EMBL" id="LGRX02014016">
    <property type="protein sequence ID" value="KAK3265301.1"/>
    <property type="molecule type" value="Genomic_DNA"/>
</dbReference>
<evidence type="ECO:0000256" key="5">
    <source>
        <dbReference type="SAM" id="MobiDB-lite"/>
    </source>
</evidence>